<reference evidence="15" key="1">
    <citation type="submission" date="2023-03" db="EMBL/GenBank/DDBJ databases">
        <authorList>
            <person name="Julca I."/>
        </authorList>
    </citation>
    <scope>NUCLEOTIDE SEQUENCE</scope>
</reference>
<evidence type="ECO:0000256" key="10">
    <source>
        <dbReference type="ARBA" id="ARBA00042087"/>
    </source>
</evidence>
<dbReference type="AlphaFoldDB" id="A0AAV1C189"/>
<dbReference type="GO" id="GO:0045552">
    <property type="term" value="F:dihydroflavanol 4-reductase activity"/>
    <property type="evidence" value="ECO:0007669"/>
    <property type="project" value="UniProtKB-EC"/>
</dbReference>
<dbReference type="SUPFAM" id="SSF51735">
    <property type="entry name" value="NAD(P)-binding Rossmann-fold domains"/>
    <property type="match status" value="1"/>
</dbReference>
<dbReference type="GO" id="GO:0009813">
    <property type="term" value="P:flavonoid biosynthetic process"/>
    <property type="evidence" value="ECO:0007669"/>
    <property type="project" value="UniProtKB-KW"/>
</dbReference>
<keyword evidence="2" id="KW-0521">NADP</keyword>
<dbReference type="EC" id="1.1.1.219" evidence="8"/>
<evidence type="ECO:0000256" key="2">
    <source>
        <dbReference type="ARBA" id="ARBA00022857"/>
    </source>
</evidence>
<dbReference type="EMBL" id="OX459118">
    <property type="protein sequence ID" value="CAI9088527.1"/>
    <property type="molecule type" value="Genomic_DNA"/>
</dbReference>
<feature type="domain" description="NAD-dependent epimerase/dehydratase" evidence="14">
    <location>
        <begin position="27"/>
        <end position="277"/>
    </location>
</feature>
<keyword evidence="16" id="KW-1185">Reference proteome</keyword>
<dbReference type="EC" id="1.1.1.234" evidence="7"/>
<evidence type="ECO:0000256" key="5">
    <source>
        <dbReference type="ARBA" id="ARBA00023445"/>
    </source>
</evidence>
<dbReference type="GO" id="GO:0047890">
    <property type="term" value="F:flavanone 4-reductase activity"/>
    <property type="evidence" value="ECO:0007669"/>
    <property type="project" value="UniProtKB-EC"/>
</dbReference>
<dbReference type="InterPro" id="IPR050425">
    <property type="entry name" value="NAD(P)_dehydrat-like"/>
</dbReference>
<dbReference type="InterPro" id="IPR001509">
    <property type="entry name" value="Epimerase_deHydtase"/>
</dbReference>
<keyword evidence="4" id="KW-0284">Flavonoid biosynthesis</keyword>
<protein>
    <recommendedName>
        <fullName evidence="9">Dihydroflavonol 4-reductase</fullName>
        <ecNumber evidence="8">1.1.1.219</ecNumber>
        <ecNumber evidence="7">1.1.1.234</ecNumber>
    </recommendedName>
    <alternativeName>
        <fullName evidence="11">Dihydrokaempferol 4-reductase</fullName>
    </alternativeName>
    <alternativeName>
        <fullName evidence="10">Flavanone 4-reductase</fullName>
    </alternativeName>
</protein>
<comment type="similarity">
    <text evidence="5">Belongs to the NAD(P)-dependent epimerase/dehydratase family. Dihydroflavonol-4-reductase subfamily.</text>
</comment>
<accession>A0AAV1C189</accession>
<dbReference type="Gene3D" id="3.40.50.720">
    <property type="entry name" value="NAD(P)-binding Rossmann-like Domain"/>
    <property type="match status" value="1"/>
</dbReference>
<evidence type="ECO:0000256" key="3">
    <source>
        <dbReference type="ARBA" id="ARBA00023002"/>
    </source>
</evidence>
<dbReference type="CDD" id="cd08958">
    <property type="entry name" value="FR_SDR_e"/>
    <property type="match status" value="1"/>
</dbReference>
<dbReference type="InterPro" id="IPR036291">
    <property type="entry name" value="NAD(P)-bd_dom_sf"/>
</dbReference>
<comment type="catalytic activity">
    <reaction evidence="12">
        <text>(2S)-flavan-4-ol + NADP(+) = (2S)-flavanone + NADPH + H(+)</text>
        <dbReference type="Rhea" id="RHEA:11228"/>
        <dbReference type="ChEBI" id="CHEBI:15378"/>
        <dbReference type="ChEBI" id="CHEBI:15605"/>
        <dbReference type="ChEBI" id="CHEBI:15606"/>
        <dbReference type="ChEBI" id="CHEBI:57783"/>
        <dbReference type="ChEBI" id="CHEBI:58349"/>
        <dbReference type="EC" id="1.1.1.234"/>
    </reaction>
</comment>
<comment type="function">
    <text evidence="6">Bifunctional enzyme involved in flavonoid metabolism.</text>
</comment>
<name>A0AAV1C189_OLDCO</name>
<evidence type="ECO:0000256" key="1">
    <source>
        <dbReference type="ARBA" id="ARBA00004935"/>
    </source>
</evidence>
<dbReference type="PANTHER" id="PTHR10366:SF628">
    <property type="entry name" value="NAD(P)-BINDING ROSSMANN-FOLD SUPERFAMILY PROTEIN"/>
    <property type="match status" value="1"/>
</dbReference>
<evidence type="ECO:0000256" key="7">
    <source>
        <dbReference type="ARBA" id="ARBA00039055"/>
    </source>
</evidence>
<evidence type="ECO:0000256" key="13">
    <source>
        <dbReference type="ARBA" id="ARBA00049132"/>
    </source>
</evidence>
<evidence type="ECO:0000256" key="8">
    <source>
        <dbReference type="ARBA" id="ARBA00039057"/>
    </source>
</evidence>
<evidence type="ECO:0000256" key="12">
    <source>
        <dbReference type="ARBA" id="ARBA00048870"/>
    </source>
</evidence>
<evidence type="ECO:0000256" key="6">
    <source>
        <dbReference type="ARBA" id="ARBA00037100"/>
    </source>
</evidence>
<proteinExistence type="inferred from homology"/>
<dbReference type="PANTHER" id="PTHR10366">
    <property type="entry name" value="NAD DEPENDENT EPIMERASE/DEHYDRATASE"/>
    <property type="match status" value="1"/>
</dbReference>
<sequence>MEDKPAMKKELLGQKEEEDGRGPVTYCVTGATGYIGSWLVKSLLEKGYKVHAAVRDPEKALIFLKKWNGGERLRLFKADLHEEGSFDEAVRGCHGVFHVAATMQFAVPVEENVESYVQTNIVEPAIKGTLNVLNACLKSQTVRRVVFTSSISTITATDDLGNWRNIVDESCKIPIDRVWKNRSSGWVYMLAKLHAEETAFQFAKENGIDLVSVITTTVGGPFLTPTVPTSIQVLLSPITGDPQLLPVIASVNARIGSLALVHIDDVSNAHIFLMEHTGAEASYMCCARNCGMAELIDSLIEEYPCSNLKRLEKDKSNSVPAEISSKKLRDLGFKFKHDVRDIIHQTVKQCLACEFLRPAQS</sequence>
<evidence type="ECO:0000256" key="4">
    <source>
        <dbReference type="ARBA" id="ARBA00023241"/>
    </source>
</evidence>
<evidence type="ECO:0000256" key="9">
    <source>
        <dbReference type="ARBA" id="ARBA00039963"/>
    </source>
</evidence>
<dbReference type="FunFam" id="3.40.50.720:FF:000085">
    <property type="entry name" value="Dihydroflavonol reductase"/>
    <property type="match status" value="1"/>
</dbReference>
<comment type="catalytic activity">
    <reaction evidence="13">
        <text>a (2R,3S,4S)-leucoanthocyanidin + NADP(+) = a (2R,3R)-dihydroflavonol + NADPH + H(+)</text>
        <dbReference type="Rhea" id="RHEA:54444"/>
        <dbReference type="ChEBI" id="CHEBI:15378"/>
        <dbReference type="ChEBI" id="CHEBI:57783"/>
        <dbReference type="ChEBI" id="CHEBI:58349"/>
        <dbReference type="ChEBI" id="CHEBI:138176"/>
        <dbReference type="ChEBI" id="CHEBI:138188"/>
        <dbReference type="EC" id="1.1.1.219"/>
    </reaction>
</comment>
<evidence type="ECO:0000256" key="11">
    <source>
        <dbReference type="ARBA" id="ARBA00042831"/>
    </source>
</evidence>
<evidence type="ECO:0000259" key="14">
    <source>
        <dbReference type="Pfam" id="PF01370"/>
    </source>
</evidence>
<keyword evidence="3" id="KW-0560">Oxidoreductase</keyword>
<dbReference type="Pfam" id="PF01370">
    <property type="entry name" value="Epimerase"/>
    <property type="match status" value="1"/>
</dbReference>
<organism evidence="15 16">
    <name type="scientific">Oldenlandia corymbosa var. corymbosa</name>
    <dbReference type="NCBI Taxonomy" id="529605"/>
    <lineage>
        <taxon>Eukaryota</taxon>
        <taxon>Viridiplantae</taxon>
        <taxon>Streptophyta</taxon>
        <taxon>Embryophyta</taxon>
        <taxon>Tracheophyta</taxon>
        <taxon>Spermatophyta</taxon>
        <taxon>Magnoliopsida</taxon>
        <taxon>eudicotyledons</taxon>
        <taxon>Gunneridae</taxon>
        <taxon>Pentapetalae</taxon>
        <taxon>asterids</taxon>
        <taxon>lamiids</taxon>
        <taxon>Gentianales</taxon>
        <taxon>Rubiaceae</taxon>
        <taxon>Rubioideae</taxon>
        <taxon>Spermacoceae</taxon>
        <taxon>Hedyotis-Oldenlandia complex</taxon>
        <taxon>Oldenlandia</taxon>
    </lineage>
</organism>
<dbReference type="Proteomes" id="UP001161247">
    <property type="component" value="Chromosome 1"/>
</dbReference>
<comment type="pathway">
    <text evidence="1">Pigment biosynthesis; anthocyanin biosynthesis.</text>
</comment>
<evidence type="ECO:0000313" key="16">
    <source>
        <dbReference type="Proteomes" id="UP001161247"/>
    </source>
</evidence>
<gene>
    <name evidence="15" type="ORF">OLC1_LOCUS1090</name>
</gene>
<evidence type="ECO:0000313" key="15">
    <source>
        <dbReference type="EMBL" id="CAI9088527.1"/>
    </source>
</evidence>